<comment type="caution">
    <text evidence="4">The sequence shown here is derived from an EMBL/GenBank/DDBJ whole genome shotgun (WGS) entry which is preliminary data.</text>
</comment>
<organism evidence="4 5">
    <name type="scientific">Mesorhabditis spiculigera</name>
    <dbReference type="NCBI Taxonomy" id="96644"/>
    <lineage>
        <taxon>Eukaryota</taxon>
        <taxon>Metazoa</taxon>
        <taxon>Ecdysozoa</taxon>
        <taxon>Nematoda</taxon>
        <taxon>Chromadorea</taxon>
        <taxon>Rhabditida</taxon>
        <taxon>Rhabditina</taxon>
        <taxon>Rhabditomorpha</taxon>
        <taxon>Rhabditoidea</taxon>
        <taxon>Rhabditidae</taxon>
        <taxon>Mesorhabditinae</taxon>
        <taxon>Mesorhabditis</taxon>
    </lineage>
</organism>
<feature type="non-terminal residue" evidence="4">
    <location>
        <position position="934"/>
    </location>
</feature>
<evidence type="ECO:0000256" key="1">
    <source>
        <dbReference type="SAM" id="MobiDB-lite"/>
    </source>
</evidence>
<gene>
    <name evidence="4" type="ORF">MSPICULIGERA_LOCUS9775</name>
</gene>
<feature type="compositionally biased region" description="Low complexity" evidence="1">
    <location>
        <begin position="627"/>
        <end position="636"/>
    </location>
</feature>
<keyword evidence="2" id="KW-0812">Transmembrane</keyword>
<dbReference type="AlphaFoldDB" id="A0AA36CNM6"/>
<feature type="transmembrane region" description="Helical" evidence="2">
    <location>
        <begin position="498"/>
        <end position="517"/>
    </location>
</feature>
<feature type="compositionally biased region" description="Low complexity" evidence="1">
    <location>
        <begin position="596"/>
        <end position="606"/>
    </location>
</feature>
<proteinExistence type="predicted"/>
<keyword evidence="2" id="KW-1133">Transmembrane helix</keyword>
<keyword evidence="2" id="KW-0472">Membrane</keyword>
<dbReference type="Gene3D" id="2.60.40.3770">
    <property type="match status" value="1"/>
</dbReference>
<sequence>MLPLLQVHVSSPLVPSVPLEPAVIRRRTEPKFLFFVILFLTCAFPCATACTDTLFLHQENIRCTSAASTGRTTCTLHKMILAQLSHANMDNCFLLRDLNHTIIGEVRIRLLSVRQTCQKAVVAYTRDSIPTIVFNKRCPRMGSCKNNYCAQVTSDTIIPELPDAANHALGSSHCAESCGGIGCLCGFFSPGCLFYRITESPVSRHPIEYFKCRSWKSNIDLEVQVHIANRTSRESSRFKPYRTAQFQGYSLVVNSADLATFDSHFQRFLLDKSRNISALAPSDFQPLIKCRSPRFLNCTFFDSCTCHPIDDNVDCRCHYSRLQAIFQDLSQVLPVTTPDYSLVLSQGFLPEIYHRSFQIGYMLDLQGLSFEPVTFSELFQSADIRVLSVSGCFSCSSGALVTFSCQLAHPDLIPIYLECHDLEPSNSQFFAISCRNHAVLTNISLHFSVPQVQQTCRSRQIPSLQFPLTGVLHFDAARQSLNSEVYRVAVFSRWHFDIPYASLITFCTNFYHVMLFVQSHRLALLALVLLVVAILYSLYQDSLQHSPPDPIMSSILKWSTSQRRPDVEQMNDLASFPPVVDIGLPAPPRPAKKSARAPPARRALSLPRRRPATVADERPAVPPPLQPQAHQPLDALLPPPAPASQPLEVAVVAPLAEENRGPSTSPPAAPGTGLAALEEGVLLSDEQFFAVMLEDDIPGDACAVDSHMPEPAALPPPALASLDVDMEMSGCEAPPVKRRVLTGEDAEAYDKYRAEMAAKALREEERIRAEREVRENKLRSIMNGLDRLHEGTPVHLGFGTMPGELRAQAQENCVLCSQAHSLLNCYIFATAEERSAALARYSICDNCFSHTTNGRARCHASRRFCTVCVRHYGDLVPEAEHNSALCPRFFTLARALVEKAKWFPVQSRRTPRAAPSLFAAPAAPIPFPPGLPRP</sequence>
<dbReference type="Proteomes" id="UP001177023">
    <property type="component" value="Unassembled WGS sequence"/>
</dbReference>
<dbReference type="Pfam" id="PF07245">
    <property type="entry name" value="Phlebovirus_G2"/>
    <property type="match status" value="1"/>
</dbReference>
<accession>A0AA36CNM6</accession>
<dbReference type="EMBL" id="CATQJA010002559">
    <property type="protein sequence ID" value="CAJ0571366.1"/>
    <property type="molecule type" value="Genomic_DNA"/>
</dbReference>
<evidence type="ECO:0000256" key="2">
    <source>
        <dbReference type="SAM" id="Phobius"/>
    </source>
</evidence>
<protein>
    <recommendedName>
        <fullName evidence="3">Phlebovirus glycoprotein G2 fusion domain-containing protein</fullName>
    </recommendedName>
</protein>
<keyword evidence="5" id="KW-1185">Reference proteome</keyword>
<dbReference type="InterPro" id="IPR009878">
    <property type="entry name" value="Phlebovirus_G2_fusion"/>
</dbReference>
<feature type="transmembrane region" description="Helical" evidence="2">
    <location>
        <begin position="32"/>
        <end position="56"/>
    </location>
</feature>
<feature type="domain" description="Phlebovirus glycoprotein G2 fusion" evidence="3">
    <location>
        <begin position="50"/>
        <end position="343"/>
    </location>
</feature>
<reference evidence="4" key="1">
    <citation type="submission" date="2023-06" db="EMBL/GenBank/DDBJ databases">
        <authorList>
            <person name="Delattre M."/>
        </authorList>
    </citation>
    <scope>NUCLEOTIDE SEQUENCE</scope>
    <source>
        <strain evidence="4">AF72</strain>
    </source>
</reference>
<evidence type="ECO:0000313" key="4">
    <source>
        <dbReference type="EMBL" id="CAJ0571366.1"/>
    </source>
</evidence>
<feature type="region of interest" description="Disordered" evidence="1">
    <location>
        <begin position="587"/>
        <end position="642"/>
    </location>
</feature>
<evidence type="ECO:0000313" key="5">
    <source>
        <dbReference type="Proteomes" id="UP001177023"/>
    </source>
</evidence>
<evidence type="ECO:0000259" key="3">
    <source>
        <dbReference type="Pfam" id="PF07245"/>
    </source>
</evidence>
<name>A0AA36CNM6_9BILA</name>
<feature type="transmembrane region" description="Helical" evidence="2">
    <location>
        <begin position="522"/>
        <end position="539"/>
    </location>
</feature>
<dbReference type="Gene3D" id="2.60.98.50">
    <property type="match status" value="1"/>
</dbReference>